<name>A0ABP8V9T4_9GAMM</name>
<comment type="caution">
    <text evidence="2">The sequence shown here is derived from an EMBL/GenBank/DDBJ whole genome shotgun (WGS) entry which is preliminary data.</text>
</comment>
<evidence type="ECO:0000313" key="3">
    <source>
        <dbReference type="Proteomes" id="UP001500604"/>
    </source>
</evidence>
<proteinExistence type="predicted"/>
<evidence type="ECO:0008006" key="4">
    <source>
        <dbReference type="Google" id="ProtNLM"/>
    </source>
</evidence>
<accession>A0ABP8V9T4</accession>
<organism evidence="2 3">
    <name type="scientific">Kistimonas scapharcae</name>
    <dbReference type="NCBI Taxonomy" id="1036133"/>
    <lineage>
        <taxon>Bacteria</taxon>
        <taxon>Pseudomonadati</taxon>
        <taxon>Pseudomonadota</taxon>
        <taxon>Gammaproteobacteria</taxon>
        <taxon>Oceanospirillales</taxon>
        <taxon>Endozoicomonadaceae</taxon>
        <taxon>Kistimonas</taxon>
    </lineage>
</organism>
<keyword evidence="1" id="KW-1133">Transmembrane helix</keyword>
<evidence type="ECO:0000256" key="1">
    <source>
        <dbReference type="SAM" id="Phobius"/>
    </source>
</evidence>
<feature type="transmembrane region" description="Helical" evidence="1">
    <location>
        <begin position="116"/>
        <end position="136"/>
    </location>
</feature>
<dbReference type="Proteomes" id="UP001500604">
    <property type="component" value="Unassembled WGS sequence"/>
</dbReference>
<feature type="transmembrane region" description="Helical" evidence="1">
    <location>
        <begin position="74"/>
        <end position="95"/>
    </location>
</feature>
<keyword evidence="1" id="KW-0472">Membrane</keyword>
<keyword evidence="1" id="KW-0812">Transmembrane</keyword>
<sequence>MGLAERSGCVRSLLAANKGIGVNMSGIKDITDLMGRVFYSLISLCLATISLAMIIVALLDIWLSVYGETLLVKALLNAIGLIVIAMAVFDVSRFLMEEEVLCARGAKSPAKQRDTLLKFLAIIAIAVSLEALVFIFDAGKKNISDLRYPAFLLIAAILVVIGLGVYQKLTGNAEKQS</sequence>
<feature type="transmembrane region" description="Helical" evidence="1">
    <location>
        <begin position="148"/>
        <end position="166"/>
    </location>
</feature>
<reference evidence="3" key="1">
    <citation type="journal article" date="2019" name="Int. J. Syst. Evol. Microbiol.">
        <title>The Global Catalogue of Microorganisms (GCM) 10K type strain sequencing project: providing services to taxonomists for standard genome sequencing and annotation.</title>
        <authorList>
            <consortium name="The Broad Institute Genomics Platform"/>
            <consortium name="The Broad Institute Genome Sequencing Center for Infectious Disease"/>
            <person name="Wu L."/>
            <person name="Ma J."/>
        </authorList>
    </citation>
    <scope>NUCLEOTIDE SEQUENCE [LARGE SCALE GENOMIC DNA]</scope>
    <source>
        <strain evidence="3">JCM 17805</strain>
    </source>
</reference>
<protein>
    <recommendedName>
        <fullName evidence="4">General glycosylation pathway protein</fullName>
    </recommendedName>
</protein>
<feature type="transmembrane region" description="Helical" evidence="1">
    <location>
        <begin position="37"/>
        <end position="62"/>
    </location>
</feature>
<gene>
    <name evidence="2" type="ORF">GCM10023116_48060</name>
</gene>
<keyword evidence="3" id="KW-1185">Reference proteome</keyword>
<dbReference type="EMBL" id="BAABFL010000477">
    <property type="protein sequence ID" value="GAA4652522.1"/>
    <property type="molecule type" value="Genomic_DNA"/>
</dbReference>
<evidence type="ECO:0000313" key="2">
    <source>
        <dbReference type="EMBL" id="GAA4652522.1"/>
    </source>
</evidence>